<organism evidence="1 2">
    <name type="scientific">Mikania micrantha</name>
    <name type="common">bitter vine</name>
    <dbReference type="NCBI Taxonomy" id="192012"/>
    <lineage>
        <taxon>Eukaryota</taxon>
        <taxon>Viridiplantae</taxon>
        <taxon>Streptophyta</taxon>
        <taxon>Embryophyta</taxon>
        <taxon>Tracheophyta</taxon>
        <taxon>Spermatophyta</taxon>
        <taxon>Magnoliopsida</taxon>
        <taxon>eudicotyledons</taxon>
        <taxon>Gunneridae</taxon>
        <taxon>Pentapetalae</taxon>
        <taxon>asterids</taxon>
        <taxon>campanulids</taxon>
        <taxon>Asterales</taxon>
        <taxon>Asteraceae</taxon>
        <taxon>Asteroideae</taxon>
        <taxon>Heliantheae alliance</taxon>
        <taxon>Eupatorieae</taxon>
        <taxon>Mikania</taxon>
    </lineage>
</organism>
<protein>
    <recommendedName>
        <fullName evidence="3">Reverse transcriptase domain-containing protein</fullName>
    </recommendedName>
</protein>
<accession>A0A5N6NMB1</accession>
<dbReference type="Proteomes" id="UP000326396">
    <property type="component" value="Linkage Group LG18"/>
</dbReference>
<evidence type="ECO:0008006" key="3">
    <source>
        <dbReference type="Google" id="ProtNLM"/>
    </source>
</evidence>
<reference evidence="1 2" key="1">
    <citation type="submission" date="2019-05" db="EMBL/GenBank/DDBJ databases">
        <title>Mikania micrantha, genome provides insights into the molecular mechanism of rapid growth.</title>
        <authorList>
            <person name="Liu B."/>
        </authorList>
    </citation>
    <scope>NUCLEOTIDE SEQUENCE [LARGE SCALE GENOMIC DNA]</scope>
    <source>
        <strain evidence="1">NLD-2019</strain>
        <tissue evidence="1">Leaf</tissue>
    </source>
</reference>
<sequence length="120" mass="14032">MQFIERSIEIMDQGVKKLKHSRIPIVKVRWEGKRGAEFTWEREDQMKLKYPHLFTSITLGKNNIVLYRNSGGLAANKAGSWTLNWMLYGNMDLLLINFTSIGHIDRVIRFRASQGQLRRP</sequence>
<comment type="caution">
    <text evidence="1">The sequence shown here is derived from an EMBL/GenBank/DDBJ whole genome shotgun (WGS) entry which is preliminary data.</text>
</comment>
<name>A0A5N6NMB1_9ASTR</name>
<proteinExistence type="predicted"/>
<dbReference type="AlphaFoldDB" id="A0A5N6NMB1"/>
<evidence type="ECO:0000313" key="1">
    <source>
        <dbReference type="EMBL" id="KAD4981934.1"/>
    </source>
</evidence>
<evidence type="ECO:0000313" key="2">
    <source>
        <dbReference type="Proteomes" id="UP000326396"/>
    </source>
</evidence>
<keyword evidence="2" id="KW-1185">Reference proteome</keyword>
<gene>
    <name evidence="1" type="ORF">E3N88_18605</name>
</gene>
<dbReference type="EMBL" id="SZYD01000010">
    <property type="protein sequence ID" value="KAD4981934.1"/>
    <property type="molecule type" value="Genomic_DNA"/>
</dbReference>